<evidence type="ECO:0000313" key="2">
    <source>
        <dbReference type="Proteomes" id="UP001148838"/>
    </source>
</evidence>
<dbReference type="Proteomes" id="UP001148838">
    <property type="component" value="Unassembled WGS sequence"/>
</dbReference>
<protein>
    <recommendedName>
        <fullName evidence="3">Per a allergen</fullName>
    </recommendedName>
</protein>
<gene>
    <name evidence="1" type="ORF">ANN_01288</name>
</gene>
<evidence type="ECO:0000313" key="1">
    <source>
        <dbReference type="EMBL" id="KAJ4449882.1"/>
    </source>
</evidence>
<dbReference type="EMBL" id="JAJSOF020000003">
    <property type="protein sequence ID" value="KAJ4449882.1"/>
    <property type="molecule type" value="Genomic_DNA"/>
</dbReference>
<accession>A0ABQ8TW23</accession>
<comment type="caution">
    <text evidence="1">The sequence shown here is derived from an EMBL/GenBank/DDBJ whole genome shotgun (WGS) entry which is preliminary data.</text>
</comment>
<proteinExistence type="predicted"/>
<reference evidence="1 2" key="1">
    <citation type="journal article" date="2022" name="Allergy">
        <title>Genome assembly and annotation of Periplaneta americana reveal a comprehensive cockroach allergen profile.</title>
        <authorList>
            <person name="Wang L."/>
            <person name="Xiong Q."/>
            <person name="Saelim N."/>
            <person name="Wang L."/>
            <person name="Nong W."/>
            <person name="Wan A.T."/>
            <person name="Shi M."/>
            <person name="Liu X."/>
            <person name="Cao Q."/>
            <person name="Hui J.H.L."/>
            <person name="Sookrung N."/>
            <person name="Leung T.F."/>
            <person name="Tungtrongchitr A."/>
            <person name="Tsui S.K.W."/>
        </authorList>
    </citation>
    <scope>NUCLEOTIDE SEQUENCE [LARGE SCALE GENOMIC DNA]</scope>
    <source>
        <strain evidence="1">PWHHKU_190912</strain>
    </source>
</reference>
<keyword evidence="2" id="KW-1185">Reference proteome</keyword>
<name>A0ABQ8TW23_PERAM</name>
<sequence>MDLREVGYDDGDWIGLAQDRDRWRAYVGAAMNLRLLKLYRDNVPDRTARRSVENYLASGNIQRKPGSGISMTQ</sequence>
<evidence type="ECO:0008006" key="3">
    <source>
        <dbReference type="Google" id="ProtNLM"/>
    </source>
</evidence>
<organism evidence="1 2">
    <name type="scientific">Periplaneta americana</name>
    <name type="common">American cockroach</name>
    <name type="synonym">Blatta americana</name>
    <dbReference type="NCBI Taxonomy" id="6978"/>
    <lineage>
        <taxon>Eukaryota</taxon>
        <taxon>Metazoa</taxon>
        <taxon>Ecdysozoa</taxon>
        <taxon>Arthropoda</taxon>
        <taxon>Hexapoda</taxon>
        <taxon>Insecta</taxon>
        <taxon>Pterygota</taxon>
        <taxon>Neoptera</taxon>
        <taxon>Polyneoptera</taxon>
        <taxon>Dictyoptera</taxon>
        <taxon>Blattodea</taxon>
        <taxon>Blattoidea</taxon>
        <taxon>Blattidae</taxon>
        <taxon>Blattinae</taxon>
        <taxon>Periplaneta</taxon>
    </lineage>
</organism>